<dbReference type="PANTHER" id="PTHR23112">
    <property type="entry name" value="G PROTEIN-COUPLED RECEPTOR 157-RELATED"/>
    <property type="match status" value="1"/>
</dbReference>
<dbReference type="PRINTS" id="PR02000">
    <property type="entry name" value="GCR1PLANT"/>
</dbReference>
<keyword evidence="6" id="KW-0675">Receptor</keyword>
<evidence type="ECO:0000256" key="6">
    <source>
        <dbReference type="ARBA" id="ARBA00023170"/>
    </source>
</evidence>
<keyword evidence="3 8" id="KW-1133">Transmembrane helix</keyword>
<keyword evidence="4" id="KW-0297">G-protein coupled receptor</keyword>
<evidence type="ECO:0000256" key="8">
    <source>
        <dbReference type="SAM" id="Phobius"/>
    </source>
</evidence>
<dbReference type="GO" id="GO:0007166">
    <property type="term" value="P:cell surface receptor signaling pathway"/>
    <property type="evidence" value="ECO:0007669"/>
    <property type="project" value="InterPro"/>
</dbReference>
<feature type="transmembrane region" description="Helical" evidence="8">
    <location>
        <begin position="161"/>
        <end position="181"/>
    </location>
</feature>
<comment type="caution">
    <text evidence="10">The sequence shown here is derived from an EMBL/GenBank/DDBJ whole genome shotgun (WGS) entry which is preliminary data.</text>
</comment>
<feature type="transmembrane region" description="Helical" evidence="8">
    <location>
        <begin position="213"/>
        <end position="234"/>
    </location>
</feature>
<evidence type="ECO:0000256" key="2">
    <source>
        <dbReference type="ARBA" id="ARBA00022692"/>
    </source>
</evidence>
<feature type="transmembrane region" description="Helical" evidence="8">
    <location>
        <begin position="47"/>
        <end position="65"/>
    </location>
</feature>
<reference evidence="10" key="1">
    <citation type="submission" date="2021-09" db="EMBL/GenBank/DDBJ databases">
        <authorList>
            <consortium name="AG Swart"/>
            <person name="Singh M."/>
            <person name="Singh A."/>
            <person name="Seah K."/>
            <person name="Emmerich C."/>
        </authorList>
    </citation>
    <scope>NUCLEOTIDE SEQUENCE</scope>
    <source>
        <strain evidence="10">ATCC30299</strain>
    </source>
</reference>
<keyword evidence="7" id="KW-0807">Transducer</keyword>
<dbReference type="PROSITE" id="PS50261">
    <property type="entry name" value="G_PROTEIN_RECEP_F2_4"/>
    <property type="match status" value="1"/>
</dbReference>
<keyword evidence="11" id="KW-1185">Reference proteome</keyword>
<evidence type="ECO:0000259" key="9">
    <source>
        <dbReference type="PROSITE" id="PS50261"/>
    </source>
</evidence>
<name>A0AAU9KBQ7_9CILI</name>
<comment type="subcellular location">
    <subcellularLocation>
        <location evidence="1">Membrane</location>
        <topology evidence="1">Multi-pass membrane protein</topology>
    </subcellularLocation>
</comment>
<sequence>MGKLSDDQQSGVYAADIVCSCASLLGSLFVIIMYLGYKEIRSFSFRLVVYLSIFDSMYAIGILIGPTQSYTACMAQAIIVSYFPLGTIVWTNIIAFTLYKSIIQQIDMQKYEWKIILFGILAPLPGTLLPLTTNSYGKARFGECWIVIDDDRTNGIVWQLFQFYLPLWLGFIFNASCYYKVRHFVKVMMMHVQNDLDDAVKQQKLKLISRLKYYPLALIFCWFFATIDQIYLYSNYDDPSFGLALLDVSFGSSQGLLNALIYGLNPVVMNAFMKSLHQCMPCVSYEDKGREMEIATKV</sequence>
<organism evidence="10 11">
    <name type="scientific">Blepharisma stoltei</name>
    <dbReference type="NCBI Taxonomy" id="1481888"/>
    <lineage>
        <taxon>Eukaryota</taxon>
        <taxon>Sar</taxon>
        <taxon>Alveolata</taxon>
        <taxon>Ciliophora</taxon>
        <taxon>Postciliodesmatophora</taxon>
        <taxon>Heterotrichea</taxon>
        <taxon>Heterotrichida</taxon>
        <taxon>Blepharismidae</taxon>
        <taxon>Blepharisma</taxon>
    </lineage>
</organism>
<dbReference type="InterPro" id="IPR022343">
    <property type="entry name" value="GCR1-cAMP_receptor"/>
</dbReference>
<evidence type="ECO:0000256" key="7">
    <source>
        <dbReference type="ARBA" id="ARBA00023224"/>
    </source>
</evidence>
<dbReference type="PRINTS" id="PR02001">
    <property type="entry name" value="GCR1CAMPR"/>
</dbReference>
<dbReference type="Gene3D" id="1.20.1070.10">
    <property type="entry name" value="Rhodopsin 7-helix transmembrane proteins"/>
    <property type="match status" value="1"/>
</dbReference>
<dbReference type="EMBL" id="CAJZBQ010000053">
    <property type="protein sequence ID" value="CAG9331360.1"/>
    <property type="molecule type" value="Genomic_DNA"/>
</dbReference>
<feature type="transmembrane region" description="Helical" evidence="8">
    <location>
        <begin position="111"/>
        <end position="131"/>
    </location>
</feature>
<feature type="transmembrane region" description="Helical" evidence="8">
    <location>
        <begin position="240"/>
        <end position="264"/>
    </location>
</feature>
<dbReference type="GO" id="GO:0004930">
    <property type="term" value="F:G protein-coupled receptor activity"/>
    <property type="evidence" value="ECO:0007669"/>
    <property type="project" value="UniProtKB-KW"/>
</dbReference>
<keyword evidence="2 8" id="KW-0812">Transmembrane</keyword>
<dbReference type="InterPro" id="IPR022340">
    <property type="entry name" value="GPCR_GCR1_put"/>
</dbReference>
<proteinExistence type="predicted"/>
<feature type="transmembrane region" description="Helical" evidence="8">
    <location>
        <begin position="12"/>
        <end position="35"/>
    </location>
</feature>
<dbReference type="GO" id="GO:0005886">
    <property type="term" value="C:plasma membrane"/>
    <property type="evidence" value="ECO:0007669"/>
    <property type="project" value="TreeGrafter"/>
</dbReference>
<evidence type="ECO:0000313" key="10">
    <source>
        <dbReference type="EMBL" id="CAG9331360.1"/>
    </source>
</evidence>
<accession>A0AAU9KBQ7</accession>
<evidence type="ECO:0000256" key="3">
    <source>
        <dbReference type="ARBA" id="ARBA00022989"/>
    </source>
</evidence>
<feature type="transmembrane region" description="Helical" evidence="8">
    <location>
        <begin position="77"/>
        <end position="99"/>
    </location>
</feature>
<evidence type="ECO:0000313" key="11">
    <source>
        <dbReference type="Proteomes" id="UP001162131"/>
    </source>
</evidence>
<gene>
    <name evidence="10" type="ORF">BSTOLATCC_MIC53432</name>
</gene>
<evidence type="ECO:0000256" key="4">
    <source>
        <dbReference type="ARBA" id="ARBA00023040"/>
    </source>
</evidence>
<protein>
    <recommendedName>
        <fullName evidence="9">G-protein coupled receptors family 2 profile 2 domain-containing protein</fullName>
    </recommendedName>
</protein>
<dbReference type="Pfam" id="PF05462">
    <property type="entry name" value="Dicty_CAR"/>
    <property type="match status" value="1"/>
</dbReference>
<dbReference type="AlphaFoldDB" id="A0AAU9KBQ7"/>
<feature type="domain" description="G-protein coupled receptors family 2 profile 2" evidence="9">
    <location>
        <begin position="12"/>
        <end position="266"/>
    </location>
</feature>
<keyword evidence="5 8" id="KW-0472">Membrane</keyword>
<dbReference type="SUPFAM" id="SSF81321">
    <property type="entry name" value="Family A G protein-coupled receptor-like"/>
    <property type="match status" value="1"/>
</dbReference>
<evidence type="ECO:0000256" key="1">
    <source>
        <dbReference type="ARBA" id="ARBA00004141"/>
    </source>
</evidence>
<dbReference type="GO" id="GO:0007189">
    <property type="term" value="P:adenylate cyclase-activating G protein-coupled receptor signaling pathway"/>
    <property type="evidence" value="ECO:0007669"/>
    <property type="project" value="TreeGrafter"/>
</dbReference>
<dbReference type="PANTHER" id="PTHR23112:SF0">
    <property type="entry name" value="TRANSMEMBRANE PROTEIN 116"/>
    <property type="match status" value="1"/>
</dbReference>
<dbReference type="Proteomes" id="UP001162131">
    <property type="component" value="Unassembled WGS sequence"/>
</dbReference>
<dbReference type="InterPro" id="IPR017981">
    <property type="entry name" value="GPCR_2-like_7TM"/>
</dbReference>
<evidence type="ECO:0000256" key="5">
    <source>
        <dbReference type="ARBA" id="ARBA00023136"/>
    </source>
</evidence>